<evidence type="ECO:0000313" key="1">
    <source>
        <dbReference type="EMBL" id="CAG6774954.1"/>
    </source>
</evidence>
<name>A0A8D9B1C8_9HEMI</name>
<sequence>MFSTVHVKFQIFKKHQFFPPFLNEVLLGKTRNESNTVHRMTIMKLVTRKLCVVQLSTSSFCDQKAMYVFTCLDSRAFKTNKCAMELVIWYEVTEISRDMGYGTETSEGHFR</sequence>
<organism evidence="1">
    <name type="scientific">Cacopsylla melanoneura</name>
    <dbReference type="NCBI Taxonomy" id="428564"/>
    <lineage>
        <taxon>Eukaryota</taxon>
        <taxon>Metazoa</taxon>
        <taxon>Ecdysozoa</taxon>
        <taxon>Arthropoda</taxon>
        <taxon>Hexapoda</taxon>
        <taxon>Insecta</taxon>
        <taxon>Pterygota</taxon>
        <taxon>Neoptera</taxon>
        <taxon>Paraneoptera</taxon>
        <taxon>Hemiptera</taxon>
        <taxon>Sternorrhyncha</taxon>
        <taxon>Psylloidea</taxon>
        <taxon>Psyllidae</taxon>
        <taxon>Psyllinae</taxon>
        <taxon>Cacopsylla</taxon>
    </lineage>
</organism>
<dbReference type="EMBL" id="HBUF01596591">
    <property type="protein sequence ID" value="CAG6774954.1"/>
    <property type="molecule type" value="Transcribed_RNA"/>
</dbReference>
<dbReference type="AlphaFoldDB" id="A0A8D9B1C8"/>
<reference evidence="1" key="1">
    <citation type="submission" date="2021-05" db="EMBL/GenBank/DDBJ databases">
        <authorList>
            <person name="Alioto T."/>
            <person name="Alioto T."/>
            <person name="Gomez Garrido J."/>
        </authorList>
    </citation>
    <scope>NUCLEOTIDE SEQUENCE</scope>
</reference>
<accession>A0A8D9B1C8</accession>
<proteinExistence type="predicted"/>
<protein>
    <submittedName>
        <fullName evidence="1">Uncharacterized protein</fullName>
    </submittedName>
</protein>